<gene>
    <name evidence="4" type="ORF">V525_21390</name>
</gene>
<keyword evidence="5" id="KW-1185">Reference proteome</keyword>
<organism evidence="4 5">
    <name type="scientific">Gordonia alkanivorans CGMCC 6845</name>
    <dbReference type="NCBI Taxonomy" id="1423140"/>
    <lineage>
        <taxon>Bacteria</taxon>
        <taxon>Bacillati</taxon>
        <taxon>Actinomycetota</taxon>
        <taxon>Actinomycetes</taxon>
        <taxon>Mycobacteriales</taxon>
        <taxon>Gordoniaceae</taxon>
        <taxon>Gordonia</taxon>
    </lineage>
</organism>
<dbReference type="SUPFAM" id="SSF47203">
    <property type="entry name" value="Acyl-CoA dehydrogenase C-terminal domain-like"/>
    <property type="match status" value="1"/>
</dbReference>
<dbReference type="InterPro" id="IPR050741">
    <property type="entry name" value="Acyl-CoA_dehydrogenase"/>
</dbReference>
<dbReference type="Gene3D" id="1.20.140.10">
    <property type="entry name" value="Butyryl-CoA Dehydrogenase, subunit A, domain 3"/>
    <property type="match status" value="1"/>
</dbReference>
<dbReference type="InterPro" id="IPR036250">
    <property type="entry name" value="AcylCo_DH-like_C"/>
</dbReference>
<dbReference type="AlphaFoldDB" id="W9D964"/>
<keyword evidence="2" id="KW-0560">Oxidoreductase</keyword>
<dbReference type="Pfam" id="PF00441">
    <property type="entry name" value="Acyl-CoA_dh_1"/>
    <property type="match status" value="1"/>
</dbReference>
<keyword evidence="1" id="KW-0285">Flavoprotein</keyword>
<dbReference type="PANTHER" id="PTHR48083">
    <property type="entry name" value="MEDIUM-CHAIN SPECIFIC ACYL-COA DEHYDROGENASE, MITOCHONDRIAL-RELATED"/>
    <property type="match status" value="1"/>
</dbReference>
<evidence type="ECO:0000313" key="5">
    <source>
        <dbReference type="Proteomes" id="UP000035035"/>
    </source>
</evidence>
<dbReference type="RefSeq" id="WP_051405924.1">
    <property type="nucleotide sequence ID" value="NZ_KI629800.1"/>
</dbReference>
<reference evidence="4 5" key="1">
    <citation type="journal article" date="2014" name="Genome Announc.">
        <title>Draft Genome Sequence of Gordonia alkanivorans Strain CGMCC6845, a Halotolerant Hydrocarbon-Degrading Bacterium.</title>
        <authorList>
            <person name="Wang X."/>
            <person name="Jin D."/>
            <person name="Zhou L."/>
            <person name="Wu L."/>
            <person name="An W."/>
            <person name="Zhao L."/>
        </authorList>
    </citation>
    <scope>NUCLEOTIDE SEQUENCE [LARGE SCALE GENOMIC DNA]</scope>
    <source>
        <strain evidence="4 5">CGMCC 6845</strain>
    </source>
</reference>
<protein>
    <recommendedName>
        <fullName evidence="3">Acyl-CoA dehydrogenase/oxidase C-terminal domain-containing protein</fullName>
    </recommendedName>
</protein>
<dbReference type="GO" id="GO:0033539">
    <property type="term" value="P:fatty acid beta-oxidation using acyl-CoA dehydrogenase"/>
    <property type="evidence" value="ECO:0007669"/>
    <property type="project" value="TreeGrafter"/>
</dbReference>
<dbReference type="PANTHER" id="PTHR48083:SF2">
    <property type="entry name" value="MEDIUM-CHAIN SPECIFIC ACYL-COA DEHYDROGENASE, MITOCHONDRIAL"/>
    <property type="match status" value="1"/>
</dbReference>
<dbReference type="Proteomes" id="UP000035035">
    <property type="component" value="Unassembled WGS sequence"/>
</dbReference>
<dbReference type="EMBL" id="AYXO01000073">
    <property type="protein sequence ID" value="ETA04882.1"/>
    <property type="molecule type" value="Genomic_DNA"/>
</dbReference>
<evidence type="ECO:0000256" key="2">
    <source>
        <dbReference type="ARBA" id="ARBA00023002"/>
    </source>
</evidence>
<evidence type="ECO:0000256" key="1">
    <source>
        <dbReference type="ARBA" id="ARBA00022630"/>
    </source>
</evidence>
<comment type="caution">
    <text evidence="4">The sequence shown here is derived from an EMBL/GenBank/DDBJ whole genome shotgun (WGS) entry which is preliminary data.</text>
</comment>
<dbReference type="GO" id="GO:0005737">
    <property type="term" value="C:cytoplasm"/>
    <property type="evidence" value="ECO:0007669"/>
    <property type="project" value="TreeGrafter"/>
</dbReference>
<accession>W9D964</accession>
<evidence type="ECO:0000313" key="4">
    <source>
        <dbReference type="EMBL" id="ETA04882.1"/>
    </source>
</evidence>
<dbReference type="HOGENOM" id="CLU_884991_0_0_11"/>
<proteinExistence type="predicted"/>
<dbReference type="GO" id="GO:0003995">
    <property type="term" value="F:acyl-CoA dehydrogenase activity"/>
    <property type="evidence" value="ECO:0007669"/>
    <property type="project" value="TreeGrafter"/>
</dbReference>
<dbReference type="InterPro" id="IPR009075">
    <property type="entry name" value="AcylCo_DH/oxidase_C"/>
</dbReference>
<feature type="domain" description="Acyl-CoA dehydrogenase/oxidase C-terminal" evidence="3">
    <location>
        <begin position="162"/>
        <end position="281"/>
    </location>
</feature>
<name>W9D964_9ACTN</name>
<dbReference type="PATRIC" id="fig|1423140.3.peg.4245"/>
<evidence type="ECO:0000259" key="3">
    <source>
        <dbReference type="Pfam" id="PF00441"/>
    </source>
</evidence>
<sequence>MDFVLPDHTVGLVDELRRWARDRPIFEVSDADDATGWKQLVEFGIFDLEAHGGDMLDLVCAISAVSRAPLPGPLVEAELAARANPTVAPDVLGRGGVISSIGPGGPARRVVGWGARAEAVVSTVDGAVLTDRPCEPVHNAYHLPHGWLEHDGQGADEMASRRWLLASAATLGLASGAYEMTMRHTKDREVFGRPLASRQAVQVRLAECSMLLQGAEVAVLDAAWRWSGDDVRSPTAAALTWLYTREATEKVLAHAHQLFGALGFCDETGLVRLSSQARWLRLSVPEGPAVDHVVSTRARAAGTPPSLVLRGFR</sequence>